<evidence type="ECO:0000313" key="9">
    <source>
        <dbReference type="Proteomes" id="UP000182241"/>
    </source>
</evidence>
<keyword evidence="6" id="KW-0413">Isomerase</keyword>
<evidence type="ECO:0000313" key="8">
    <source>
        <dbReference type="EMBL" id="SEC10375.1"/>
    </source>
</evidence>
<comment type="cofactor">
    <cofactor evidence="1">
        <name>Mg(2+)</name>
        <dbReference type="ChEBI" id="CHEBI:18420"/>
    </cofactor>
</comment>
<protein>
    <submittedName>
        <fullName evidence="8">L-alanine-DL-glutamate epimerase</fullName>
    </submittedName>
</protein>
<accession>A0A1H4PSJ5</accession>
<evidence type="ECO:0000259" key="7">
    <source>
        <dbReference type="SMART" id="SM00922"/>
    </source>
</evidence>
<keyword evidence="5" id="KW-0460">Magnesium</keyword>
<name>A0A1H4PSJ5_TSUTY</name>
<dbReference type="InterPro" id="IPR013342">
    <property type="entry name" value="Mandelate_racemase_C"/>
</dbReference>
<keyword evidence="3" id="KW-0474">Menaquinone biosynthesis</keyword>
<proteinExistence type="inferred from homology"/>
<dbReference type="InterPro" id="IPR036849">
    <property type="entry name" value="Enolase-like_C_sf"/>
</dbReference>
<dbReference type="SFLD" id="SFLDS00001">
    <property type="entry name" value="Enolase"/>
    <property type="match status" value="1"/>
</dbReference>
<dbReference type="InterPro" id="IPR013341">
    <property type="entry name" value="Mandelate_racemase_N_dom"/>
</dbReference>
<dbReference type="GO" id="GO:0000287">
    <property type="term" value="F:magnesium ion binding"/>
    <property type="evidence" value="ECO:0007669"/>
    <property type="project" value="UniProtKB-ARBA"/>
</dbReference>
<dbReference type="Pfam" id="PF13378">
    <property type="entry name" value="MR_MLE_C"/>
    <property type="match status" value="1"/>
</dbReference>
<comment type="similarity">
    <text evidence="2">Belongs to the mandelate racemase/muconate lactonizing enzyme family.</text>
</comment>
<dbReference type="SUPFAM" id="SSF51604">
    <property type="entry name" value="Enolase C-terminal domain-like"/>
    <property type="match status" value="1"/>
</dbReference>
<dbReference type="SFLD" id="SFLDF00155">
    <property type="entry name" value="muconate_cycloisomerase_(anti)"/>
    <property type="match status" value="1"/>
</dbReference>
<feature type="domain" description="Mandelate racemase/muconate lactonizing enzyme C-terminal" evidence="7">
    <location>
        <begin position="143"/>
        <end position="241"/>
    </location>
</feature>
<dbReference type="PANTHER" id="PTHR48073">
    <property type="entry name" value="O-SUCCINYLBENZOATE SYNTHASE-RELATED"/>
    <property type="match status" value="1"/>
</dbReference>
<evidence type="ECO:0000256" key="5">
    <source>
        <dbReference type="ARBA" id="ARBA00022842"/>
    </source>
</evidence>
<dbReference type="AlphaFoldDB" id="A0A1H4PSJ5"/>
<evidence type="ECO:0000256" key="2">
    <source>
        <dbReference type="ARBA" id="ARBA00008031"/>
    </source>
</evidence>
<dbReference type="InterPro" id="IPR029017">
    <property type="entry name" value="Enolase-like_N"/>
</dbReference>
<keyword evidence="9" id="KW-1185">Reference proteome</keyword>
<dbReference type="InterPro" id="IPR034613">
    <property type="entry name" value="Muconate_cycloisomerase_anti"/>
</dbReference>
<evidence type="ECO:0000256" key="1">
    <source>
        <dbReference type="ARBA" id="ARBA00001946"/>
    </source>
</evidence>
<evidence type="ECO:0000256" key="4">
    <source>
        <dbReference type="ARBA" id="ARBA00022723"/>
    </source>
</evidence>
<evidence type="ECO:0000256" key="3">
    <source>
        <dbReference type="ARBA" id="ARBA00022428"/>
    </source>
</evidence>
<evidence type="ECO:0000256" key="6">
    <source>
        <dbReference type="ARBA" id="ARBA00023235"/>
    </source>
</evidence>
<dbReference type="EMBL" id="FNSA01000003">
    <property type="protein sequence ID" value="SEC10375.1"/>
    <property type="molecule type" value="Genomic_DNA"/>
</dbReference>
<gene>
    <name evidence="8" type="ORF">SAMN04489793_1536</name>
</gene>
<dbReference type="Gene3D" id="3.20.20.120">
    <property type="entry name" value="Enolase-like C-terminal domain"/>
    <property type="match status" value="1"/>
</dbReference>
<dbReference type="FunFam" id="3.30.390.10:FF:000009">
    <property type="entry name" value="Hydrophobic dipeptide epimerase"/>
    <property type="match status" value="1"/>
</dbReference>
<dbReference type="GO" id="GO:0006518">
    <property type="term" value="P:peptide metabolic process"/>
    <property type="evidence" value="ECO:0007669"/>
    <property type="project" value="UniProtKB-ARBA"/>
</dbReference>
<dbReference type="Pfam" id="PF02746">
    <property type="entry name" value="MR_MLE_N"/>
    <property type="match status" value="1"/>
</dbReference>
<dbReference type="GO" id="GO:0016854">
    <property type="term" value="F:racemase and epimerase activity"/>
    <property type="evidence" value="ECO:0007669"/>
    <property type="project" value="UniProtKB-ARBA"/>
</dbReference>
<dbReference type="Proteomes" id="UP000182241">
    <property type="component" value="Unassembled WGS sequence"/>
</dbReference>
<keyword evidence="4" id="KW-0479">Metal-binding</keyword>
<dbReference type="SFLD" id="SFLDG00180">
    <property type="entry name" value="muconate_cycloisomerase"/>
    <property type="match status" value="1"/>
</dbReference>
<dbReference type="CDD" id="cd03315">
    <property type="entry name" value="MLE_like"/>
    <property type="match status" value="1"/>
</dbReference>
<dbReference type="InterPro" id="IPR029065">
    <property type="entry name" value="Enolase_C-like"/>
</dbReference>
<dbReference type="GO" id="GO:0009234">
    <property type="term" value="P:menaquinone biosynthetic process"/>
    <property type="evidence" value="ECO:0007669"/>
    <property type="project" value="UniProtKB-KW"/>
</dbReference>
<dbReference type="SMART" id="SM00922">
    <property type="entry name" value="MR_MLE"/>
    <property type="match status" value="1"/>
</dbReference>
<organism evidence="8 9">
    <name type="scientific">Tsukamurella tyrosinosolvens</name>
    <dbReference type="NCBI Taxonomy" id="57704"/>
    <lineage>
        <taxon>Bacteria</taxon>
        <taxon>Bacillati</taxon>
        <taxon>Actinomycetota</taxon>
        <taxon>Actinomycetes</taxon>
        <taxon>Mycobacteriales</taxon>
        <taxon>Tsukamurellaceae</taxon>
        <taxon>Tsukamurella</taxon>
    </lineage>
</organism>
<reference evidence="9" key="1">
    <citation type="submission" date="2016-10" db="EMBL/GenBank/DDBJ databases">
        <authorList>
            <person name="Varghese N."/>
            <person name="Submissions S."/>
        </authorList>
    </citation>
    <scope>NUCLEOTIDE SEQUENCE [LARGE SCALE GENOMIC DNA]</scope>
    <source>
        <strain evidence="9">DSM 44234</strain>
    </source>
</reference>
<dbReference type="PANTHER" id="PTHR48073:SF2">
    <property type="entry name" value="O-SUCCINYLBENZOATE SYNTHASE"/>
    <property type="match status" value="1"/>
</dbReference>
<dbReference type="Gene3D" id="3.30.390.10">
    <property type="entry name" value="Enolase-like, N-terminal domain"/>
    <property type="match status" value="1"/>
</dbReference>
<dbReference type="STRING" id="57704.SAMN04489793_1536"/>
<dbReference type="SUPFAM" id="SSF54826">
    <property type="entry name" value="Enolase N-terminal domain-like"/>
    <property type="match status" value="1"/>
</dbReference>
<sequence>MTDLRITAIDAIPYRIPYVKPLKFASGEVTHADHVLVRVHTAGGLVGVADAPPRPFTYGETQAGIVAVIDGIFAPQLVGLDADRRAVAHARMHRTVGNPAAKAAVDMAVWDVLAQAWGTTVNRALGGFTDRMRVCHMLGFDAPAAMAQEASAIRDRYGITTFKVKVGRRPIDLDVDVVRALRNTLGDKAELYIDGNRGWTPSESLRALDMLADAGLTLAEELCPADDVLGRRRLVANCRIPFVGDESVTTPAEVTRELLGGGATAVSIKTARTGFTGSQEILDLATGLGVEVVMGNQIDGQLGTACTVAFGAAHAATSARAGELSNFLDMADDLLTEPLRIVDGELAVPPGPGIGVTVDPDKLAHYRLDG</sequence>